<dbReference type="VEuPathDB" id="MicrosporidiaDB:CWI36_0350p0030"/>
<comment type="caution">
    <text evidence="1">The sequence shown here is derived from an EMBL/GenBank/DDBJ whole genome shotgun (WGS) entry which is preliminary data.</text>
</comment>
<dbReference type="Proteomes" id="UP000291404">
    <property type="component" value="Unassembled WGS sequence"/>
</dbReference>
<dbReference type="AlphaFoldDB" id="A0A4Q9LFY0"/>
<dbReference type="EMBL" id="PITI01000350">
    <property type="protein sequence ID" value="TBU06968.1"/>
    <property type="molecule type" value="Genomic_DNA"/>
</dbReference>
<proteinExistence type="predicted"/>
<evidence type="ECO:0000313" key="1">
    <source>
        <dbReference type="EMBL" id="TBU06968.1"/>
    </source>
</evidence>
<protein>
    <submittedName>
        <fullName evidence="1">Uncharacterized protein</fullName>
    </submittedName>
</protein>
<accession>A0A4Q9LFY0</accession>
<sequence>MEDLNTADISEESRLILLHSILDSVTAAKRNAEGRRITTCLTEPCLLTDNKLYITSERCCLYNPETLRKEKRKFNDQTLESFHVNWLIEKF</sequence>
<keyword evidence="2" id="KW-1185">Reference proteome</keyword>
<reference evidence="1 2" key="1">
    <citation type="submission" date="2017-12" db="EMBL/GenBank/DDBJ databases">
        <authorList>
            <person name="Pombert J.-F."/>
            <person name="Haag K.L."/>
            <person name="Ebert D."/>
        </authorList>
    </citation>
    <scope>NUCLEOTIDE SEQUENCE [LARGE SCALE GENOMIC DNA]</scope>
    <source>
        <strain evidence="1">BE-OM-2</strain>
    </source>
</reference>
<evidence type="ECO:0000313" key="2">
    <source>
        <dbReference type="Proteomes" id="UP000291404"/>
    </source>
</evidence>
<gene>
    <name evidence="1" type="ORF">CWI36_0350p0030</name>
</gene>
<name>A0A4Q9LFY0_9MICR</name>
<organism evidence="1 2">
    <name type="scientific">Hamiltosporidium magnivora</name>
    <dbReference type="NCBI Taxonomy" id="148818"/>
    <lineage>
        <taxon>Eukaryota</taxon>
        <taxon>Fungi</taxon>
        <taxon>Fungi incertae sedis</taxon>
        <taxon>Microsporidia</taxon>
        <taxon>Dubosqiidae</taxon>
        <taxon>Hamiltosporidium</taxon>
    </lineage>
</organism>